<dbReference type="InterPro" id="IPR036640">
    <property type="entry name" value="ABC1_TM_sf"/>
</dbReference>
<feature type="domain" description="ABC transporter" evidence="10">
    <location>
        <begin position="715"/>
        <end position="947"/>
    </location>
</feature>
<dbReference type="InterPro" id="IPR039421">
    <property type="entry name" value="Type_1_exporter"/>
</dbReference>
<dbReference type="GO" id="GO:0034040">
    <property type="term" value="F:ATPase-coupled lipid transmembrane transporter activity"/>
    <property type="evidence" value="ECO:0007669"/>
    <property type="project" value="TreeGrafter"/>
</dbReference>
<evidence type="ECO:0000256" key="6">
    <source>
        <dbReference type="ARBA" id="ARBA00022840"/>
    </source>
</evidence>
<organism evidence="12">
    <name type="scientific">Cyanothece sp. (strain PCC 7425 / ATCC 29141)</name>
    <dbReference type="NCBI Taxonomy" id="395961"/>
    <lineage>
        <taxon>Bacteria</taxon>
        <taxon>Bacillati</taxon>
        <taxon>Cyanobacteriota</taxon>
        <taxon>Cyanophyceae</taxon>
        <taxon>Gomontiellales</taxon>
        <taxon>Cyanothecaceae</taxon>
        <taxon>Cyanothece</taxon>
    </lineage>
</organism>
<evidence type="ECO:0000256" key="5">
    <source>
        <dbReference type="ARBA" id="ARBA00022741"/>
    </source>
</evidence>
<reference evidence="12" key="1">
    <citation type="submission" date="2009-01" db="EMBL/GenBank/DDBJ databases">
        <title>Complete sequence of chromosome Cyanothece sp. PCC 7425.</title>
        <authorList>
            <consortium name="US DOE Joint Genome Institute"/>
            <person name="Lucas S."/>
            <person name="Copeland A."/>
            <person name="Lapidus A."/>
            <person name="Glavina del Rio T."/>
            <person name="Dalin E."/>
            <person name="Tice H."/>
            <person name="Bruce D."/>
            <person name="Goodwin L."/>
            <person name="Pitluck S."/>
            <person name="Sims D."/>
            <person name="Meineke L."/>
            <person name="Brettin T."/>
            <person name="Detter J.C."/>
            <person name="Han C."/>
            <person name="Larimer F."/>
            <person name="Land M."/>
            <person name="Hauser L."/>
            <person name="Kyrpides N."/>
            <person name="Ovchinnikova G."/>
            <person name="Liberton M."/>
            <person name="Stoeckel J."/>
            <person name="Banerjee A."/>
            <person name="Singh A."/>
            <person name="Page L."/>
            <person name="Sato H."/>
            <person name="Zhao L."/>
            <person name="Sherman L."/>
            <person name="Pakrasi H."/>
            <person name="Richardson P."/>
        </authorList>
    </citation>
    <scope>NUCLEOTIDE SEQUENCE</scope>
    <source>
        <strain evidence="12">PCC 7425</strain>
    </source>
</reference>
<dbReference type="PANTHER" id="PTHR24221">
    <property type="entry name" value="ATP-BINDING CASSETTE SUB-FAMILY B"/>
    <property type="match status" value="1"/>
</dbReference>
<dbReference type="eggNOG" id="COG2274">
    <property type="taxonomic scope" value="Bacteria"/>
</dbReference>
<feature type="transmembrane region" description="Helical" evidence="9">
    <location>
        <begin position="396"/>
        <end position="419"/>
    </location>
</feature>
<gene>
    <name evidence="12" type="ordered locus">Cyan7425_3041</name>
</gene>
<dbReference type="Pfam" id="PF00664">
    <property type="entry name" value="ABC_membrane"/>
    <property type="match status" value="1"/>
</dbReference>
<dbReference type="FunFam" id="3.40.50.300:FF:000299">
    <property type="entry name" value="ABC transporter ATP-binding protein/permease"/>
    <property type="match status" value="1"/>
</dbReference>
<feature type="domain" description="ABC transmembrane type-1" evidence="11">
    <location>
        <begin position="397"/>
        <end position="683"/>
    </location>
</feature>
<dbReference type="KEGG" id="cyn:Cyan7425_3041"/>
<feature type="transmembrane region" description="Helical" evidence="9">
    <location>
        <begin position="621"/>
        <end position="644"/>
    </location>
</feature>
<keyword evidence="3" id="KW-1003">Cell membrane</keyword>
<dbReference type="SUPFAM" id="SSF90123">
    <property type="entry name" value="ABC transporter transmembrane region"/>
    <property type="match status" value="1"/>
</dbReference>
<evidence type="ECO:0000256" key="8">
    <source>
        <dbReference type="ARBA" id="ARBA00023136"/>
    </source>
</evidence>
<evidence type="ECO:0000313" key="12">
    <source>
        <dbReference type="EMBL" id="ACL45375.1"/>
    </source>
</evidence>
<name>B8HM15_CYAP4</name>
<dbReference type="PROSITE" id="PS50929">
    <property type="entry name" value="ABC_TM1F"/>
    <property type="match status" value="1"/>
</dbReference>
<dbReference type="SMART" id="SM00382">
    <property type="entry name" value="AAA"/>
    <property type="match status" value="1"/>
</dbReference>
<dbReference type="GO" id="GO:0005886">
    <property type="term" value="C:plasma membrane"/>
    <property type="evidence" value="ECO:0007669"/>
    <property type="project" value="UniProtKB-SubCell"/>
</dbReference>
<dbReference type="PANTHER" id="PTHR24221:SF654">
    <property type="entry name" value="ATP-BINDING CASSETTE SUB-FAMILY B MEMBER 6"/>
    <property type="match status" value="1"/>
</dbReference>
<proteinExistence type="predicted"/>
<keyword evidence="5" id="KW-0547">Nucleotide-binding</keyword>
<dbReference type="EMBL" id="CP001344">
    <property type="protein sequence ID" value="ACL45375.1"/>
    <property type="molecule type" value="Genomic_DNA"/>
</dbReference>
<dbReference type="InterPro" id="IPR011527">
    <property type="entry name" value="ABC1_TM_dom"/>
</dbReference>
<dbReference type="HOGENOM" id="CLU_000604_95_5_3"/>
<dbReference type="PROSITE" id="PS50893">
    <property type="entry name" value="ABC_TRANSPORTER_2"/>
    <property type="match status" value="1"/>
</dbReference>
<keyword evidence="2" id="KW-0813">Transport</keyword>
<evidence type="ECO:0000259" key="10">
    <source>
        <dbReference type="PROSITE" id="PS50893"/>
    </source>
</evidence>
<dbReference type="STRING" id="395961.Cyan7425_3041"/>
<feature type="transmembrane region" description="Helical" evidence="9">
    <location>
        <begin position="537"/>
        <end position="558"/>
    </location>
</feature>
<keyword evidence="6" id="KW-0067">ATP-binding</keyword>
<dbReference type="InterPro" id="IPR003439">
    <property type="entry name" value="ABC_transporter-like_ATP-bd"/>
</dbReference>
<evidence type="ECO:0000256" key="1">
    <source>
        <dbReference type="ARBA" id="ARBA00004651"/>
    </source>
</evidence>
<comment type="subcellular location">
    <subcellularLocation>
        <location evidence="1">Cell membrane</location>
        <topology evidence="1">Multi-pass membrane protein</topology>
    </subcellularLocation>
</comment>
<dbReference type="AlphaFoldDB" id="B8HM15"/>
<sequence length="950" mass="103969">MLIKQLLLIDDQQYWQIEKGALALFATPIAAGEPEGQRHFLTTLGGGQLLFGAAPWTDQEGHQWGLLAVAIEPTSVIAMRVIDRPQSIDADATGWLRGLTEWLEQLIQALSPQCLPSRPDHCQVVKGAHYLSLLLGEAVEPPISELIWLKLQRGQSHLLDQPSLVLNPNSPPFPLVYPFWVQASEDVELSTSADLETSFTASLALFHSYFATLLLQSLQQQEQADYDRFQDRQQLNQQSLSLALQDLTTVLQPQVRPPSPAGDPLLMAAGAVGQAMGLSIKPPLPSQQGMIDPIAAIAQASQIRVRQVRLEGTWWQSESSPLLGFTLEGLPVALLPVVNKRFHLYNPATEDRPLIDATIAGGLSRDAYLFYRPLLGVVKSPLQLFQFALRGHEWDLVWVLVVGVLGTLLGMVIPQATAFLINDAIPDGDRLLLGELGLALFAAAVGQSAFQLSQGILTLRVENTADATLQPAIWDRLLRLNPGFFRLYSSGDLLNRVLAVSQIRKKLSGATQRTLLSGIFALLNLGLMVVYSWQLTLVGMGISLLAILVTVVSGLLLVRKSRIQQELEGQINGLTVQLINGVVKLRVAMAEERAFAAWAQQYSQRIRLKALFQRINDAVTVFNDALSLVTSVLLFWFAILFIQMEQATGGGLNVGSFLAFNAAFGIYIKGVTDLSNTLTDILDIVPTWERADPILRSETEIDINKADPGLLRGGVVLEHVTFRYRPDGPLILEDVSLQARAGEFIAIVGPSGSGKSTLFRLLLGFETPLSGSIFYDGQDLKGLNVQALRRQLGVVLQNGRIGSGSIFSNITAGAVVSLDLAWEAARMAGFAEDIEQMPMGMHTVISEGGTNLSGGQRQRLLIARAIVQKPKVILMDEATSALDNRTQAIVTASLDKLQVTRIVIAHRLSTIRNADRIYVLEAGRVVQVGKFEELIAREGLFARLVKRQME</sequence>
<evidence type="ECO:0000259" key="11">
    <source>
        <dbReference type="PROSITE" id="PS50929"/>
    </source>
</evidence>
<dbReference type="SUPFAM" id="SSF52540">
    <property type="entry name" value="P-loop containing nucleoside triphosphate hydrolases"/>
    <property type="match status" value="1"/>
</dbReference>
<dbReference type="PROSITE" id="PS00211">
    <property type="entry name" value="ABC_TRANSPORTER_1"/>
    <property type="match status" value="1"/>
</dbReference>
<evidence type="ECO:0000256" key="9">
    <source>
        <dbReference type="SAM" id="Phobius"/>
    </source>
</evidence>
<dbReference type="Gene3D" id="3.40.50.300">
    <property type="entry name" value="P-loop containing nucleotide triphosphate hydrolases"/>
    <property type="match status" value="1"/>
</dbReference>
<dbReference type="InterPro" id="IPR017871">
    <property type="entry name" value="ABC_transporter-like_CS"/>
</dbReference>
<feature type="transmembrane region" description="Helical" evidence="9">
    <location>
        <begin position="514"/>
        <end position="531"/>
    </location>
</feature>
<dbReference type="NCBIfam" id="TIGR03797">
    <property type="entry name" value="NHLM_micro_ABC2"/>
    <property type="match status" value="1"/>
</dbReference>
<accession>B8HM15</accession>
<dbReference type="InterPro" id="IPR022515">
    <property type="entry name" value="NHPM_micro_ABC2"/>
</dbReference>
<dbReference type="InterPro" id="IPR027417">
    <property type="entry name" value="P-loop_NTPase"/>
</dbReference>
<dbReference type="Gene3D" id="1.20.1560.10">
    <property type="entry name" value="ABC transporter type 1, transmembrane domain"/>
    <property type="match status" value="1"/>
</dbReference>
<dbReference type="Pfam" id="PF00005">
    <property type="entry name" value="ABC_tran"/>
    <property type="match status" value="1"/>
</dbReference>
<keyword evidence="4 9" id="KW-0812">Transmembrane</keyword>
<keyword evidence="8 9" id="KW-0472">Membrane</keyword>
<protein>
    <submittedName>
        <fullName evidence="12">ABC transporter related</fullName>
    </submittedName>
</protein>
<keyword evidence="7 9" id="KW-1133">Transmembrane helix</keyword>
<dbReference type="GO" id="GO:0005524">
    <property type="term" value="F:ATP binding"/>
    <property type="evidence" value="ECO:0007669"/>
    <property type="project" value="UniProtKB-KW"/>
</dbReference>
<evidence type="ECO:0000256" key="3">
    <source>
        <dbReference type="ARBA" id="ARBA00022475"/>
    </source>
</evidence>
<evidence type="ECO:0000256" key="2">
    <source>
        <dbReference type="ARBA" id="ARBA00022448"/>
    </source>
</evidence>
<evidence type="ECO:0000256" key="7">
    <source>
        <dbReference type="ARBA" id="ARBA00022989"/>
    </source>
</evidence>
<dbReference type="GO" id="GO:0016887">
    <property type="term" value="F:ATP hydrolysis activity"/>
    <property type="evidence" value="ECO:0007669"/>
    <property type="project" value="InterPro"/>
</dbReference>
<evidence type="ECO:0000256" key="4">
    <source>
        <dbReference type="ARBA" id="ARBA00022692"/>
    </source>
</evidence>
<dbReference type="GO" id="GO:0140359">
    <property type="term" value="F:ABC-type transporter activity"/>
    <property type="evidence" value="ECO:0007669"/>
    <property type="project" value="InterPro"/>
</dbReference>
<dbReference type="InterPro" id="IPR003593">
    <property type="entry name" value="AAA+_ATPase"/>
</dbReference>